<dbReference type="OrthoDB" id="9815195at2"/>
<protein>
    <recommendedName>
        <fullName evidence="3">L,D-transpeptidase catalytic domain</fullName>
    </recommendedName>
</protein>
<proteinExistence type="predicted"/>
<dbReference type="Pfam" id="PF13645">
    <property type="entry name" value="YkuD_2"/>
    <property type="match status" value="1"/>
</dbReference>
<reference evidence="1 2" key="1">
    <citation type="submission" date="2018-07" db="EMBL/GenBank/DDBJ databases">
        <title>Genome sequencing of Runella.</title>
        <authorList>
            <person name="Baek M.-G."/>
            <person name="Yi H."/>
        </authorList>
    </citation>
    <scope>NUCLEOTIDE SEQUENCE [LARGE SCALE GENOMIC DNA]</scope>
    <source>
        <strain evidence="1 2">HYN0085</strain>
    </source>
</reference>
<keyword evidence="2" id="KW-1185">Reference proteome</keyword>
<dbReference type="EMBL" id="CP030850">
    <property type="protein sequence ID" value="AXE20814.1"/>
    <property type="molecule type" value="Genomic_DNA"/>
</dbReference>
<evidence type="ECO:0000313" key="2">
    <source>
        <dbReference type="Proteomes" id="UP000251993"/>
    </source>
</evidence>
<gene>
    <name evidence="1" type="ORF">DR864_25310</name>
</gene>
<accession>A0A344TQ93</accession>
<dbReference type="PANTHER" id="PTHR38477:SF1">
    <property type="entry name" value="MUREIN L,D-TRANSPEPTIDASE CATALYTIC DOMAIN FAMILY PROTEIN"/>
    <property type="match status" value="1"/>
</dbReference>
<dbReference type="AlphaFoldDB" id="A0A344TQ93"/>
<dbReference type="Proteomes" id="UP000251993">
    <property type="component" value="Chromosome"/>
</dbReference>
<name>A0A344TQ93_9BACT</name>
<dbReference type="PANTHER" id="PTHR38477">
    <property type="entry name" value="HYPOTHETICAL EXPORTED PROTEIN"/>
    <property type="match status" value="1"/>
</dbReference>
<evidence type="ECO:0008006" key="3">
    <source>
        <dbReference type="Google" id="ProtNLM"/>
    </source>
</evidence>
<evidence type="ECO:0000313" key="1">
    <source>
        <dbReference type="EMBL" id="AXE20814.1"/>
    </source>
</evidence>
<dbReference type="InterPro" id="IPR032676">
    <property type="entry name" value="YkuD_2"/>
</dbReference>
<organism evidence="1 2">
    <name type="scientific">Runella rosea</name>
    <dbReference type="NCBI Taxonomy" id="2259595"/>
    <lineage>
        <taxon>Bacteria</taxon>
        <taxon>Pseudomonadati</taxon>
        <taxon>Bacteroidota</taxon>
        <taxon>Cytophagia</taxon>
        <taxon>Cytophagales</taxon>
        <taxon>Spirosomataceae</taxon>
        <taxon>Runella</taxon>
    </lineage>
</organism>
<sequence length="263" mass="29909">MKNVMLVVSACVTAFVALVGFQKLEHPLQFSQFTTQHLVDSTQQKPDSLPQWQRVYNSLRLKEAGLSLEGFRYAWAGFQKEKFTKSILAIADFSQSSRHKRLYVIDLKENKLLYNTYVAHGRNSGEEFARQFSNKNSSYQSSLGFYRALSTYQGKHGLSLKLQGLEENINHRALERAIVMHGADYVSEEFIRRTGRLGRSQGCPAVSVDDTKKLIPLLCNGAGLFLYYPDNSYLKNSKLLAGLEEEIQTDFRSQPYTSLKNTN</sequence>
<dbReference type="RefSeq" id="WP_114069575.1">
    <property type="nucleotide sequence ID" value="NZ_CP030850.1"/>
</dbReference>
<dbReference type="KEGG" id="run:DR864_25310"/>